<reference evidence="8 9" key="1">
    <citation type="journal article" date="2024" name="IMA Fungus">
        <title>Apiospora arundinis, a panoply of carbohydrate-active enzymes and secondary metabolites.</title>
        <authorList>
            <person name="Sorensen T."/>
            <person name="Petersen C."/>
            <person name="Muurmann A.T."/>
            <person name="Christiansen J.V."/>
            <person name="Brundto M.L."/>
            <person name="Overgaard C.K."/>
            <person name="Boysen A.T."/>
            <person name="Wollenberg R.D."/>
            <person name="Larsen T.O."/>
            <person name="Sorensen J.L."/>
            <person name="Nielsen K.L."/>
            <person name="Sondergaard T.E."/>
        </authorList>
    </citation>
    <scope>NUCLEOTIDE SEQUENCE [LARGE SCALE GENOMIC DNA]</scope>
    <source>
        <strain evidence="8 9">AAU 773</strain>
    </source>
</reference>
<keyword evidence="3 5" id="KW-0378">Hydrolase</keyword>
<dbReference type="PANTHER" id="PTHR43806">
    <property type="entry name" value="PEPTIDASE S8"/>
    <property type="match status" value="1"/>
</dbReference>
<keyword evidence="2 5" id="KW-0645">Protease</keyword>
<evidence type="ECO:0000313" key="8">
    <source>
        <dbReference type="EMBL" id="KAK8877654.1"/>
    </source>
</evidence>
<gene>
    <name evidence="8" type="ORF">PGQ11_002600</name>
</gene>
<dbReference type="Pfam" id="PF24476">
    <property type="entry name" value="DUF7580"/>
    <property type="match status" value="1"/>
</dbReference>
<evidence type="ECO:0000259" key="7">
    <source>
        <dbReference type="Pfam" id="PF24476"/>
    </source>
</evidence>
<feature type="domain" description="DUF7580" evidence="7">
    <location>
        <begin position="229"/>
        <end position="528"/>
    </location>
</feature>
<dbReference type="EMBL" id="JAPCWZ010000002">
    <property type="protein sequence ID" value="KAK8877654.1"/>
    <property type="molecule type" value="Genomic_DNA"/>
</dbReference>
<sequence length="905" mass="102292">MRPTSADTTKAPGLSALPDMDARVPTRTLWELFVALHPVFKKAIQKSAHKDQFGLHTRNYIKRVRYGLCGIPLSSTNGSLDQTKLDDHDFIRSLYSLLEVLETLVRDDIDRKNIAQAKDPTDPSEQWKLRYEFPRLSTMWCLLRGMTPTNHHPSSPPKHQRQSMRELAEYIDFFPPKHNRQYESTKVVERILMFRSVVDKLLRAPIEALEKNIGNPTQLLHDETNFIQRAHQLSNLSCKLFNLLVGSLPCSGVHEAQLYLSGFLASEVNFELFIEDCKQKHWNYAKCRWDVDVYTTKDCRVRHDVCYQHLNQAVPRQTRLAFGQEGLWDDWDHDGDVYSSPYSGSDPTLRELIMGKRHDTSLEVFKLKAKEKRTLELLIACSLLNLSMSHWIREGLDTDKISVRKTNGASDFLARWKPHIACPLQTAEDEFDEDRAVLSFGILLMEMEAGQAAEATESEMDWDGSEISKDILLKRILDEWSDDVEDDYREIASACLFFSQLSEKFYDPHLEQETMRTGAIYKYILAPLFRVVTQKFRESLQLFTGIPKPAWSRSISSNDSVRQYESTTSLKLFDGSTAASPTQQNIKDAAKFMVDLGGFAERIENITETSTVPTHATWRSTKIRIAILDTGIDTDDVLVETALKDKRIQERVGFVNGPDMDPDPEDYRDTNSHGTHVARLVLNAAPSAEVLIAKISDHSTVDAHDLHRIARAIKWATKMKVNIISMSLGLDNRDTEIDIAIQAAVNANISVFAASSNEGGNKTRAWPAKRNHGVICIHASDGKGNDGEINPTPQLKGDNFTTLGIAIPSKWKGEPLFISGTSFSTPIAAALVANVLEFARHRCGLSKHQQDKLHRYDGVRQVLELMLEEGAGTRGGYDYVWPFHLWTPGRADRKVAELIANIADS</sequence>
<dbReference type="InterPro" id="IPR000209">
    <property type="entry name" value="Peptidase_S8/S53_dom"/>
</dbReference>
<dbReference type="Proteomes" id="UP001390339">
    <property type="component" value="Unassembled WGS sequence"/>
</dbReference>
<dbReference type="Pfam" id="PF00082">
    <property type="entry name" value="Peptidase_S8"/>
    <property type="match status" value="1"/>
</dbReference>
<evidence type="ECO:0000256" key="4">
    <source>
        <dbReference type="ARBA" id="ARBA00022825"/>
    </source>
</evidence>
<protein>
    <submittedName>
        <fullName evidence="8">Subtilisin-like protein</fullName>
    </submittedName>
</protein>
<dbReference type="InterPro" id="IPR056002">
    <property type="entry name" value="DUF7580"/>
</dbReference>
<evidence type="ECO:0000256" key="1">
    <source>
        <dbReference type="ARBA" id="ARBA00011073"/>
    </source>
</evidence>
<keyword evidence="4 5" id="KW-0720">Serine protease</keyword>
<proteinExistence type="inferred from homology"/>
<feature type="active site" description="Charge relay system" evidence="5">
    <location>
        <position position="673"/>
    </location>
</feature>
<feature type="domain" description="Peptidase S8/S53" evidence="6">
    <location>
        <begin position="622"/>
        <end position="849"/>
    </location>
</feature>
<evidence type="ECO:0000256" key="5">
    <source>
        <dbReference type="PROSITE-ProRule" id="PRU01240"/>
    </source>
</evidence>
<dbReference type="PROSITE" id="PS00138">
    <property type="entry name" value="SUBTILASE_SER"/>
    <property type="match status" value="1"/>
</dbReference>
<dbReference type="InterPro" id="IPR036852">
    <property type="entry name" value="Peptidase_S8/S53_dom_sf"/>
</dbReference>
<comment type="similarity">
    <text evidence="1 5">Belongs to the peptidase S8 family.</text>
</comment>
<evidence type="ECO:0000256" key="2">
    <source>
        <dbReference type="ARBA" id="ARBA00022670"/>
    </source>
</evidence>
<accession>A0ABR2JIL5</accession>
<dbReference type="PRINTS" id="PR00723">
    <property type="entry name" value="SUBTILISIN"/>
</dbReference>
<dbReference type="Gene3D" id="3.40.50.200">
    <property type="entry name" value="Peptidase S8/S53 domain"/>
    <property type="match status" value="1"/>
</dbReference>
<comment type="caution">
    <text evidence="8">The sequence shown here is derived from an EMBL/GenBank/DDBJ whole genome shotgun (WGS) entry which is preliminary data.</text>
</comment>
<dbReference type="PANTHER" id="PTHR43806:SF11">
    <property type="entry name" value="CEREVISIN-RELATED"/>
    <property type="match status" value="1"/>
</dbReference>
<evidence type="ECO:0000313" key="9">
    <source>
        <dbReference type="Proteomes" id="UP001390339"/>
    </source>
</evidence>
<feature type="active site" description="Charge relay system" evidence="5">
    <location>
        <position position="822"/>
    </location>
</feature>
<keyword evidence="9" id="KW-1185">Reference proteome</keyword>
<dbReference type="InterPro" id="IPR050131">
    <property type="entry name" value="Peptidase_S8_subtilisin-like"/>
</dbReference>
<organism evidence="8 9">
    <name type="scientific">Apiospora arundinis</name>
    <dbReference type="NCBI Taxonomy" id="335852"/>
    <lineage>
        <taxon>Eukaryota</taxon>
        <taxon>Fungi</taxon>
        <taxon>Dikarya</taxon>
        <taxon>Ascomycota</taxon>
        <taxon>Pezizomycotina</taxon>
        <taxon>Sordariomycetes</taxon>
        <taxon>Xylariomycetidae</taxon>
        <taxon>Amphisphaeriales</taxon>
        <taxon>Apiosporaceae</taxon>
        <taxon>Apiospora</taxon>
    </lineage>
</organism>
<dbReference type="InterPro" id="IPR015500">
    <property type="entry name" value="Peptidase_S8_subtilisin-rel"/>
</dbReference>
<dbReference type="CDD" id="cd00306">
    <property type="entry name" value="Peptidases_S8_S53"/>
    <property type="match status" value="1"/>
</dbReference>
<evidence type="ECO:0000259" key="6">
    <source>
        <dbReference type="Pfam" id="PF00082"/>
    </source>
</evidence>
<name>A0ABR2JIL5_9PEZI</name>
<feature type="active site" description="Charge relay system" evidence="5">
    <location>
        <position position="629"/>
    </location>
</feature>
<dbReference type="SUPFAM" id="SSF52743">
    <property type="entry name" value="Subtilisin-like"/>
    <property type="match status" value="1"/>
</dbReference>
<evidence type="ECO:0000256" key="3">
    <source>
        <dbReference type="ARBA" id="ARBA00022801"/>
    </source>
</evidence>
<dbReference type="InterPro" id="IPR023828">
    <property type="entry name" value="Peptidase_S8_Ser-AS"/>
</dbReference>
<dbReference type="PROSITE" id="PS51892">
    <property type="entry name" value="SUBTILASE"/>
    <property type="match status" value="1"/>
</dbReference>